<reference evidence="2" key="1">
    <citation type="submission" date="2017-09" db="EMBL/GenBank/DDBJ databases">
        <title>Polyketide synthases of a Diaporthe helianthi virulent isolate.</title>
        <authorList>
            <person name="Baroncelli R."/>
        </authorList>
    </citation>
    <scope>NUCLEOTIDE SEQUENCE [LARGE SCALE GENOMIC DNA]</scope>
    <source>
        <strain evidence="2">7/96</strain>
    </source>
</reference>
<protein>
    <submittedName>
        <fullName evidence="2">Uncharacterized protein</fullName>
    </submittedName>
</protein>
<keyword evidence="3" id="KW-1185">Reference proteome</keyword>
<dbReference type="InterPro" id="IPR027796">
    <property type="entry name" value="OTT_1508_deam-like"/>
</dbReference>
<gene>
    <name evidence="2" type="ORF">DHEL01_v203691</name>
</gene>
<dbReference type="STRING" id="158607.A0A2P5I618"/>
<dbReference type="EMBL" id="MAVT02000229">
    <property type="protein sequence ID" value="POS77924.1"/>
    <property type="molecule type" value="Genomic_DNA"/>
</dbReference>
<feature type="compositionally biased region" description="Acidic residues" evidence="1">
    <location>
        <begin position="449"/>
        <end position="477"/>
    </location>
</feature>
<feature type="region of interest" description="Disordered" evidence="1">
    <location>
        <begin position="432"/>
        <end position="477"/>
    </location>
</feature>
<dbReference type="OrthoDB" id="3251507at2759"/>
<organism evidence="2 3">
    <name type="scientific">Diaporthe helianthi</name>
    <dbReference type="NCBI Taxonomy" id="158607"/>
    <lineage>
        <taxon>Eukaryota</taxon>
        <taxon>Fungi</taxon>
        <taxon>Dikarya</taxon>
        <taxon>Ascomycota</taxon>
        <taxon>Pezizomycotina</taxon>
        <taxon>Sordariomycetes</taxon>
        <taxon>Sordariomycetidae</taxon>
        <taxon>Diaporthales</taxon>
        <taxon>Diaporthaceae</taxon>
        <taxon>Diaporthe</taxon>
    </lineage>
</organism>
<dbReference type="PANTHER" id="PTHR42037">
    <property type="match status" value="1"/>
</dbReference>
<dbReference type="AlphaFoldDB" id="A0A2P5I618"/>
<comment type="caution">
    <text evidence="2">The sequence shown here is derived from an EMBL/GenBank/DDBJ whole genome shotgun (WGS) entry which is preliminary data.</text>
</comment>
<evidence type="ECO:0000256" key="1">
    <source>
        <dbReference type="SAM" id="MobiDB-lite"/>
    </source>
</evidence>
<sequence>MARTPRFDPYERLLYRFFEAVYLLSLLGKIRGPHLSTVFDPASLISIRRRFLKNLAFLCDGLKGGDSTTSIAIEDRTDCYVFWVSSNKGPSDTTLKYLGLVLEDIKGFVNSAQDGREGSEDRLIRRGVGFSCERMRKQAHSLVNRATECINYLLGLPGEKKSLSLSEWLARFMFVKFNEPGLHQLCLEAFRIRNDPEMAVMEKFGQRLHNATCPEDISKSFTRVRHIIGRLAAHVRAVKQLLDDGARLSELVETYEISGVPVPRSAPQPPADSQTNLRGIMIRILKDGVNDARFEKLLGYLSQMDEQVELEKRLIGSHDPERRPHTVHAEVQMLHHFHDNGLKFAEADRYIATSKPACMCCRLYFHHHPATCVEPDTHQRVWPSWGPPLLPLGKDDPGWVEQRRVLNNVCHDIRKEVVMVIEQRQAITFAHPDSLTGDTHSLDAGFSESENDGSGDSENEDGLWDEDDDDDDGGVEL</sequence>
<dbReference type="PANTHER" id="PTHR42037:SF1">
    <property type="match status" value="1"/>
</dbReference>
<dbReference type="InParanoid" id="A0A2P5I618"/>
<accession>A0A2P5I618</accession>
<evidence type="ECO:0000313" key="2">
    <source>
        <dbReference type="EMBL" id="POS77924.1"/>
    </source>
</evidence>
<dbReference type="Proteomes" id="UP000094444">
    <property type="component" value="Unassembled WGS sequence"/>
</dbReference>
<evidence type="ECO:0000313" key="3">
    <source>
        <dbReference type="Proteomes" id="UP000094444"/>
    </source>
</evidence>
<name>A0A2P5I618_DIAHE</name>
<dbReference type="Pfam" id="PF14441">
    <property type="entry name" value="OTT_1508_deam"/>
    <property type="match status" value="1"/>
</dbReference>
<proteinExistence type="predicted"/>